<name>A0ABW6AVZ1_9SPHI</name>
<evidence type="ECO:0000313" key="2">
    <source>
        <dbReference type="Proteomes" id="UP001597560"/>
    </source>
</evidence>
<accession>A0ABW6AVZ1</accession>
<keyword evidence="2" id="KW-1185">Reference proteome</keyword>
<gene>
    <name evidence="1" type="ORF">ACFS6J_06255</name>
</gene>
<evidence type="ECO:0000313" key="1">
    <source>
        <dbReference type="EMBL" id="MFD2961377.1"/>
    </source>
</evidence>
<dbReference type="Proteomes" id="UP001597560">
    <property type="component" value="Unassembled WGS sequence"/>
</dbReference>
<dbReference type="RefSeq" id="WP_377609542.1">
    <property type="nucleotide sequence ID" value="NZ_JBHUPA010000002.1"/>
</dbReference>
<comment type="caution">
    <text evidence="1">The sequence shown here is derived from an EMBL/GenBank/DDBJ whole genome shotgun (WGS) entry which is preliminary data.</text>
</comment>
<organism evidence="1 2">
    <name type="scientific">Olivibacter jilunii</name>
    <dbReference type="NCBI Taxonomy" id="985016"/>
    <lineage>
        <taxon>Bacteria</taxon>
        <taxon>Pseudomonadati</taxon>
        <taxon>Bacteroidota</taxon>
        <taxon>Sphingobacteriia</taxon>
        <taxon>Sphingobacteriales</taxon>
        <taxon>Sphingobacteriaceae</taxon>
        <taxon>Olivibacter</taxon>
    </lineage>
</organism>
<protein>
    <submittedName>
        <fullName evidence="1">Uncharacterized protein</fullName>
    </submittedName>
</protein>
<reference evidence="2" key="1">
    <citation type="journal article" date="2019" name="Int. J. Syst. Evol. Microbiol.">
        <title>The Global Catalogue of Microorganisms (GCM) 10K type strain sequencing project: providing services to taxonomists for standard genome sequencing and annotation.</title>
        <authorList>
            <consortium name="The Broad Institute Genomics Platform"/>
            <consortium name="The Broad Institute Genome Sequencing Center for Infectious Disease"/>
            <person name="Wu L."/>
            <person name="Ma J."/>
        </authorList>
    </citation>
    <scope>NUCLEOTIDE SEQUENCE [LARGE SCALE GENOMIC DNA]</scope>
    <source>
        <strain evidence="2">KCTC 23098</strain>
    </source>
</reference>
<sequence>MNHYFGSIEFYYHKRLMIVPYSFNMLAGNPRFYLKDKLGNHHAFFKGQIWEYSSISDRPKRWTKEFTEALYNEFDKEIRYIYYKYKVLGLNKYLSNDLCEEQ</sequence>
<proteinExistence type="predicted"/>
<dbReference type="EMBL" id="JBHUPA010000002">
    <property type="protein sequence ID" value="MFD2961377.1"/>
    <property type="molecule type" value="Genomic_DNA"/>
</dbReference>